<keyword evidence="1" id="KW-0732">Signal</keyword>
<keyword evidence="4" id="KW-1185">Reference proteome</keyword>
<evidence type="ECO:0000256" key="1">
    <source>
        <dbReference type="SAM" id="SignalP"/>
    </source>
</evidence>
<evidence type="ECO:0000313" key="3">
    <source>
        <dbReference type="EMBL" id="MDA5193912.1"/>
    </source>
</evidence>
<organism evidence="3 4">
    <name type="scientific">Govanella unica</name>
    <dbReference type="NCBI Taxonomy" id="2975056"/>
    <lineage>
        <taxon>Bacteria</taxon>
        <taxon>Pseudomonadati</taxon>
        <taxon>Pseudomonadota</taxon>
        <taxon>Alphaproteobacteria</taxon>
        <taxon>Emcibacterales</taxon>
        <taxon>Govanellaceae</taxon>
        <taxon>Govanella</taxon>
    </lineage>
</organism>
<dbReference type="EMBL" id="JANWOI010000003">
    <property type="protein sequence ID" value="MDA5193912.1"/>
    <property type="molecule type" value="Genomic_DNA"/>
</dbReference>
<dbReference type="RefSeq" id="WP_274943619.1">
    <property type="nucleotide sequence ID" value="NZ_JANWOI010000003.1"/>
</dbReference>
<comment type="caution">
    <text evidence="3">The sequence shown here is derived from an EMBL/GenBank/DDBJ whole genome shotgun (WGS) entry which is preliminary data.</text>
</comment>
<feature type="chain" id="PRO_5040902134" evidence="1">
    <location>
        <begin position="23"/>
        <end position="104"/>
    </location>
</feature>
<feature type="domain" description="PepSY" evidence="2">
    <location>
        <begin position="14"/>
        <end position="101"/>
    </location>
</feature>
<reference evidence="3" key="1">
    <citation type="submission" date="2022-08" db="EMBL/GenBank/DDBJ databases">
        <authorList>
            <person name="Vandamme P."/>
            <person name="Hettiarachchi A."/>
            <person name="Peeters C."/>
            <person name="Cnockaert M."/>
            <person name="Carlier A."/>
        </authorList>
    </citation>
    <scope>NUCLEOTIDE SEQUENCE</scope>
    <source>
        <strain evidence="3">LMG 31809</strain>
    </source>
</reference>
<dbReference type="InterPro" id="IPR025711">
    <property type="entry name" value="PepSY"/>
</dbReference>
<evidence type="ECO:0000259" key="2">
    <source>
        <dbReference type="Pfam" id="PF13670"/>
    </source>
</evidence>
<reference evidence="3" key="2">
    <citation type="journal article" date="2023" name="Syst. Appl. Microbiol.">
        <title>Govania unica gen. nov., sp. nov., a rare biosphere bacterium that represents a novel family in the class Alphaproteobacteria.</title>
        <authorList>
            <person name="Vandamme P."/>
            <person name="Peeters C."/>
            <person name="Hettiarachchi A."/>
            <person name="Cnockaert M."/>
            <person name="Carlier A."/>
        </authorList>
    </citation>
    <scope>NUCLEOTIDE SEQUENCE</scope>
    <source>
        <strain evidence="3">LMG 31809</strain>
    </source>
</reference>
<sequence length="104" mass="11139">MMKSTKGLVVLMLAGVAVGSGAFAGQAQDGRVKIGYEVPAEAQATKTLSLSDLEARVRAQGVQIKELKVKGLILEVEGYNKDGRKVKLLLDRRSGDVLARKLDD</sequence>
<proteinExistence type="predicted"/>
<dbReference type="AlphaFoldDB" id="A0A9X3TYU5"/>
<name>A0A9X3TYU5_9PROT</name>
<protein>
    <submittedName>
        <fullName evidence="3">PepSY domain-containing protein</fullName>
    </submittedName>
</protein>
<accession>A0A9X3TYU5</accession>
<gene>
    <name evidence="3" type="ORF">NYP16_08110</name>
</gene>
<dbReference type="Proteomes" id="UP001141619">
    <property type="component" value="Unassembled WGS sequence"/>
</dbReference>
<dbReference type="Pfam" id="PF13670">
    <property type="entry name" value="PepSY_2"/>
    <property type="match status" value="1"/>
</dbReference>
<evidence type="ECO:0000313" key="4">
    <source>
        <dbReference type="Proteomes" id="UP001141619"/>
    </source>
</evidence>
<feature type="signal peptide" evidence="1">
    <location>
        <begin position="1"/>
        <end position="22"/>
    </location>
</feature>